<evidence type="ECO:0000313" key="3">
    <source>
        <dbReference type="Proteomes" id="UP001204524"/>
    </source>
</evidence>
<protein>
    <submittedName>
        <fullName evidence="2">Uncharacterized protein</fullName>
    </submittedName>
</protein>
<reference evidence="2 3" key="1">
    <citation type="submission" date="2022-06" db="EMBL/GenBank/DDBJ databases">
        <authorList>
            <person name="So Y."/>
        </authorList>
    </citation>
    <scope>NUCLEOTIDE SEQUENCE [LARGE SCALE GENOMIC DNA]</scope>
    <source>
        <strain evidence="2 3">STR3</strain>
    </source>
</reference>
<keyword evidence="1" id="KW-1133">Transmembrane helix</keyword>
<organism evidence="2 3">
    <name type="scientific">Nocardioides pinisoli</name>
    <dbReference type="NCBI Taxonomy" id="2950279"/>
    <lineage>
        <taxon>Bacteria</taxon>
        <taxon>Bacillati</taxon>
        <taxon>Actinomycetota</taxon>
        <taxon>Actinomycetes</taxon>
        <taxon>Propionibacteriales</taxon>
        <taxon>Nocardioidaceae</taxon>
        <taxon>Nocardioides</taxon>
    </lineage>
</organism>
<proteinExistence type="predicted"/>
<sequence length="57" mass="5680">MAYLQYFGAGLLALGVCGVVLSIVSPDQGSIGTIALDVVVLFVGIAVLVLAGRKSSG</sequence>
<keyword evidence="1" id="KW-0472">Membrane</keyword>
<evidence type="ECO:0000313" key="2">
    <source>
        <dbReference type="EMBL" id="MCP3420470.1"/>
    </source>
</evidence>
<gene>
    <name evidence="2" type="ORF">NCI01_01550</name>
</gene>
<keyword evidence="1" id="KW-0812">Transmembrane</keyword>
<name>A0ABT1KRV2_9ACTN</name>
<dbReference type="EMBL" id="JANARS010000001">
    <property type="protein sequence ID" value="MCP3420470.1"/>
    <property type="molecule type" value="Genomic_DNA"/>
</dbReference>
<keyword evidence="3" id="KW-1185">Reference proteome</keyword>
<evidence type="ECO:0000256" key="1">
    <source>
        <dbReference type="SAM" id="Phobius"/>
    </source>
</evidence>
<feature type="transmembrane region" description="Helical" evidence="1">
    <location>
        <begin position="31"/>
        <end position="51"/>
    </location>
</feature>
<dbReference type="RefSeq" id="WP_254179704.1">
    <property type="nucleotide sequence ID" value="NZ_JANARS010000001.1"/>
</dbReference>
<accession>A0ABT1KRV2</accession>
<feature type="transmembrane region" description="Helical" evidence="1">
    <location>
        <begin position="7"/>
        <end position="25"/>
    </location>
</feature>
<comment type="caution">
    <text evidence="2">The sequence shown here is derived from an EMBL/GenBank/DDBJ whole genome shotgun (WGS) entry which is preliminary data.</text>
</comment>
<dbReference type="Proteomes" id="UP001204524">
    <property type="component" value="Unassembled WGS sequence"/>
</dbReference>